<dbReference type="Pfam" id="PF03160">
    <property type="entry name" value="Calx-beta"/>
    <property type="match status" value="1"/>
</dbReference>
<evidence type="ECO:0000256" key="4">
    <source>
        <dbReference type="ARBA" id="ARBA00023065"/>
    </source>
</evidence>
<keyword evidence="2" id="KW-0677">Repeat</keyword>
<evidence type="ECO:0000256" key="3">
    <source>
        <dbReference type="ARBA" id="ARBA00022837"/>
    </source>
</evidence>
<dbReference type="InterPro" id="IPR011047">
    <property type="entry name" value="Quinoprotein_ADH-like_sf"/>
</dbReference>
<keyword evidence="8" id="KW-1185">Reference proteome</keyword>
<dbReference type="PANTHER" id="PTHR11878:SF76">
    <property type="entry name" value="CALX-BETA DOMAIN-CONTAINING PROTEIN"/>
    <property type="match status" value="1"/>
</dbReference>
<evidence type="ECO:0000313" key="7">
    <source>
        <dbReference type="EMBL" id="MEK7953989.1"/>
    </source>
</evidence>
<accession>A0ABU9B455</accession>
<feature type="domain" description="Calx-beta" evidence="6">
    <location>
        <begin position="379"/>
        <end position="468"/>
    </location>
</feature>
<dbReference type="EMBL" id="JBBUKT010000015">
    <property type="protein sequence ID" value="MEK7953989.1"/>
    <property type="molecule type" value="Genomic_DNA"/>
</dbReference>
<dbReference type="SUPFAM" id="SSF82171">
    <property type="entry name" value="DPP6 N-terminal domain-like"/>
    <property type="match status" value="1"/>
</dbReference>
<feature type="chain" id="PRO_5047299872" evidence="5">
    <location>
        <begin position="23"/>
        <end position="1377"/>
    </location>
</feature>
<name>A0ABU9B455_9BACT</name>
<reference evidence="7 8" key="1">
    <citation type="submission" date="2024-04" db="EMBL/GenBank/DDBJ databases">
        <title>Luteolibacter sp. isolated from soil.</title>
        <authorList>
            <person name="An J."/>
        </authorList>
    </citation>
    <scope>NUCLEOTIDE SEQUENCE [LARGE SCALE GENOMIC DNA]</scope>
    <source>
        <strain evidence="7 8">Y139</strain>
    </source>
</reference>
<feature type="signal peptide" evidence="5">
    <location>
        <begin position="1"/>
        <end position="22"/>
    </location>
</feature>
<dbReference type="InterPro" id="IPR003644">
    <property type="entry name" value="Calx_beta"/>
</dbReference>
<keyword evidence="4" id="KW-0813">Transport</keyword>
<evidence type="ECO:0000256" key="1">
    <source>
        <dbReference type="ARBA" id="ARBA00022729"/>
    </source>
</evidence>
<dbReference type="InterPro" id="IPR051171">
    <property type="entry name" value="CaCA"/>
</dbReference>
<comment type="caution">
    <text evidence="7">The sequence shown here is derived from an EMBL/GenBank/DDBJ whole genome shotgun (WGS) entry which is preliminary data.</text>
</comment>
<gene>
    <name evidence="7" type="ORF">WKV53_25965</name>
</gene>
<dbReference type="SUPFAM" id="SSF50998">
    <property type="entry name" value="Quinoprotein alcohol dehydrogenase-like"/>
    <property type="match status" value="1"/>
</dbReference>
<evidence type="ECO:0000313" key="8">
    <source>
        <dbReference type="Proteomes" id="UP001371305"/>
    </source>
</evidence>
<dbReference type="RefSeq" id="WP_341407756.1">
    <property type="nucleotide sequence ID" value="NZ_JBBUKT010000015.1"/>
</dbReference>
<keyword evidence="4" id="KW-0406">Ion transport</keyword>
<dbReference type="SUPFAM" id="SSF141072">
    <property type="entry name" value="CalX-like"/>
    <property type="match status" value="1"/>
</dbReference>
<dbReference type="SMART" id="SM00237">
    <property type="entry name" value="Calx_beta"/>
    <property type="match status" value="1"/>
</dbReference>
<dbReference type="InterPro" id="IPR038081">
    <property type="entry name" value="CalX-like_sf"/>
</dbReference>
<sequence>MSLFNFRAIALISLLAALPAEAQVPFIPQPVAEGSLPAVNVVHGGTWVAYRTDFNTVRIADRTTGLVIRTLTRPADDAPIAGSPGSLRDISNFGSAMAAEGDYLAVFCDSFVTHTNPPGANSGVTAIVYQVSTGTLVGSADLAVGGGVSNSFCGLSNGRLLVSDPVPRKLHLWNVATMAELPTLTIPAEFPYLNQQTFAGGNTAAMAGDHVVYYAAMWSGPQKLVDVNLATGTFTALPLPEDFNSTEVGASFAMNGSALIFTARTGSPYPFPSLLHYNLATSQLSARSDFTADNYYQAQLRPVIAANGNWHATLSKYGNDVLFLSGTSASAAYQASLFMGSLGPNVASPYAFVDGDLWFLPADSALSGTVSYRMPAGGLPETKLSGQCLPAHESDGILKVQVSLSETDTSPVSFRLRTSNGSATSPADFTAVDQVYTIAAGQTTKVIDVPLTQDQVIEGNESLFVELSEPSANALLTSTRFAGVIRGSSFNLLSPVAPWVGSEAKATGVSLAGGRLIQTNQWTTAPSSQPAVLTKPFDSGDWTAANWNRAVPQTGLSFLGNANGRALLREYAAITVYDPVTDQVVFRKSSDFGDNGTEAFSDTHVVTGIGTDASFEYSLTPPHTTLKPERNLFLSTAAYTQDFLIMTEPGGSLRKYSRTDGSDLGLLISPGPWNGGTPTLAADGNLLVMTYHNKVWFCNVTTPQDLKQLFPLNGSFGDVGRIDVDGGRIFVTDRRYDGHPVVRIFESSTSVEIDMLLGDLAATVLPGSAELPDSLETPRFQLAPFAVEGTKAVTSFEWDGFRIARFSQGTDLPSLVTPDSIRENDGTLQVSFTEAAPYPITVTCQVIAAGRNEAADWAGTGIPVVVPAGTTTFDSGLSVVNDYIPEEDLTAALEITLTGNGKTEVRRVSVGVTDDDLISVDEIGWVEKPMGRNFAPVGDGWAYQSRLDGAHLVSWTEDPTFSQISPVGTMGAYSFAFTMAGTGDYLAVTQENYGRKLGNELPSRVYVYRPGDRKTPFYYINGQKYLQRFGDELYTRGNHLWIGAPGSEAFVTEKKSPGAAYLYDIRTGKKLKTIKAPKGQTMSFGETITENDQSVWIAAPWINNRSGAVFQYSMPKGKLLRTLATPSPGAGRFFGEEMVSTADLLIASSKPTSAPDPEFRGAVQGYSATTGALLWTGTPTDEDEYIGYSLAILPGNVLAVGGSSLYLYELSGTLPPHLIVQIKGGSQVGFYDIQLNGEQLACQQNDIFDQAKAKVIDLRDIPQLQPFLPAPIVPTVVAQTIVTTPSIESQPLVLTKSASGWTLTLPLASDFSIPSGGVIHLENSGDLLTWNPVAKRDTSGNWDLLPEHGMTGSTLSEDGSLAIPSEAAGGFFRLRWD</sequence>
<dbReference type="Gene3D" id="2.60.40.2030">
    <property type="match status" value="1"/>
</dbReference>
<keyword evidence="1 5" id="KW-0732">Signal</keyword>
<evidence type="ECO:0000256" key="2">
    <source>
        <dbReference type="ARBA" id="ARBA00022737"/>
    </source>
</evidence>
<protein>
    <submittedName>
        <fullName evidence="7">Calx-beta domain-containing protein</fullName>
    </submittedName>
</protein>
<keyword evidence="3" id="KW-0106">Calcium</keyword>
<dbReference type="Proteomes" id="UP001371305">
    <property type="component" value="Unassembled WGS sequence"/>
</dbReference>
<dbReference type="PANTHER" id="PTHR11878">
    <property type="entry name" value="SODIUM/CALCIUM EXCHANGER"/>
    <property type="match status" value="1"/>
</dbReference>
<proteinExistence type="predicted"/>
<evidence type="ECO:0000256" key="5">
    <source>
        <dbReference type="SAM" id="SignalP"/>
    </source>
</evidence>
<organism evidence="7 8">
    <name type="scientific">Luteolibacter soli</name>
    <dbReference type="NCBI Taxonomy" id="3135280"/>
    <lineage>
        <taxon>Bacteria</taxon>
        <taxon>Pseudomonadati</taxon>
        <taxon>Verrucomicrobiota</taxon>
        <taxon>Verrucomicrobiia</taxon>
        <taxon>Verrucomicrobiales</taxon>
        <taxon>Verrucomicrobiaceae</taxon>
        <taxon>Luteolibacter</taxon>
    </lineage>
</organism>
<evidence type="ECO:0000259" key="6">
    <source>
        <dbReference type="SMART" id="SM00237"/>
    </source>
</evidence>